<dbReference type="EC" id="6.2.1.42" evidence="3"/>
<dbReference type="InterPro" id="IPR050237">
    <property type="entry name" value="ATP-dep_AMP-bd_enzyme"/>
</dbReference>
<dbReference type="OrthoDB" id="6187882at2"/>
<dbReference type="Pfam" id="PF13193">
    <property type="entry name" value="AMP-binding_C"/>
    <property type="match status" value="1"/>
</dbReference>
<evidence type="ECO:0000259" key="2">
    <source>
        <dbReference type="Pfam" id="PF13193"/>
    </source>
</evidence>
<dbReference type="Gene3D" id="3.30.300.30">
    <property type="match status" value="1"/>
</dbReference>
<dbReference type="GO" id="GO:0016878">
    <property type="term" value="F:acid-thiol ligase activity"/>
    <property type="evidence" value="ECO:0007669"/>
    <property type="project" value="UniProtKB-ARBA"/>
</dbReference>
<evidence type="ECO:0000259" key="1">
    <source>
        <dbReference type="Pfam" id="PF00501"/>
    </source>
</evidence>
<dbReference type="InterPro" id="IPR000873">
    <property type="entry name" value="AMP-dep_synth/lig_dom"/>
</dbReference>
<dbReference type="Proteomes" id="UP000434580">
    <property type="component" value="Unassembled WGS sequence"/>
</dbReference>
<reference evidence="3 4" key="1">
    <citation type="submission" date="2019-11" db="EMBL/GenBank/DDBJ databases">
        <authorList>
            <person name="Holert J."/>
        </authorList>
    </citation>
    <scope>NUCLEOTIDE SEQUENCE [LARGE SCALE GENOMIC DNA]</scope>
    <source>
        <strain evidence="3">BC5_2</strain>
    </source>
</reference>
<feature type="domain" description="AMP-binding enzyme C-terminal" evidence="2">
    <location>
        <begin position="446"/>
        <end position="520"/>
    </location>
</feature>
<feature type="domain" description="AMP-dependent synthetase/ligase" evidence="1">
    <location>
        <begin position="9"/>
        <end position="373"/>
    </location>
</feature>
<gene>
    <name evidence="3" type="ORF">DPBNPPHM_03103</name>
</gene>
<dbReference type="PANTHER" id="PTHR43767:SF1">
    <property type="entry name" value="NONRIBOSOMAL PEPTIDE SYNTHASE PES1 (EUROFUNG)-RELATED"/>
    <property type="match status" value="1"/>
</dbReference>
<proteinExistence type="predicted"/>
<dbReference type="PROSITE" id="PS00455">
    <property type="entry name" value="AMP_BINDING"/>
    <property type="match status" value="1"/>
</dbReference>
<protein>
    <submittedName>
        <fullName evidence="3">3-oxocholest-4-en-26-oate--CoA ligase</fullName>
        <ecNumber evidence="3">6.2.1.42</ecNumber>
    </submittedName>
</protein>
<keyword evidence="3" id="KW-0436">Ligase</keyword>
<sequence>MEYNLADIFERAVDRYPDREYLVADGIRRTYREMDERSNQLAHYLASQGIGKDDHVGIYAYNCVEWVETLWAVFKLRAVWININYRYVNDELAYLFRNADLKAMVYQRQFGPSIAQVKDALPDLQFSVCVDDGTDVENILDSADYASAIASQSNQRAFESRSGDDKYMIYTGGTTGMPKGVVWRHEDVFFALGGGIDLVTGEAVKHPDEVIDRGAAYQACLMPLAPLMHGASQWAVMGSAFEGRKVVMFSQFDPQLAWRNVATEGVNVFFITGDAMARPMIEAYEQQKDSIDATSLFAVSSSAVVFSSSLKDQYLSHFPNLMILDSIGASETGGTGTLAVEKGKTGMKGGPTVEPGHGTVVLDMDTLLPLTPDSDKIGMVARAGYIPQGYYKDPKKTAETFILANDGKRYAVPGDFAQYESDGAMTMLGRGSACINSGGEKIFPEEVESAVKSHPQVYDVTVVGVPDERWGSTVCAIIQSRGTVPELVSIQSHCRQFVAGYKVPRKLLLVEKIERAPSGKPDYRWAKAVTDVAFASETTPE</sequence>
<dbReference type="NCBIfam" id="NF005863">
    <property type="entry name" value="PRK07798.1"/>
    <property type="match status" value="1"/>
</dbReference>
<accession>A0A5S9NSQ0</accession>
<dbReference type="InterPro" id="IPR042099">
    <property type="entry name" value="ANL_N_sf"/>
</dbReference>
<evidence type="ECO:0000313" key="4">
    <source>
        <dbReference type="Proteomes" id="UP000434580"/>
    </source>
</evidence>
<dbReference type="Pfam" id="PF00501">
    <property type="entry name" value="AMP-binding"/>
    <property type="match status" value="1"/>
</dbReference>
<dbReference type="InterPro" id="IPR045851">
    <property type="entry name" value="AMP-bd_C_sf"/>
</dbReference>
<evidence type="ECO:0000313" key="3">
    <source>
        <dbReference type="EMBL" id="CAA0093586.1"/>
    </source>
</evidence>
<dbReference type="PANTHER" id="PTHR43767">
    <property type="entry name" value="LONG-CHAIN-FATTY-ACID--COA LIGASE"/>
    <property type="match status" value="1"/>
</dbReference>
<dbReference type="SUPFAM" id="SSF56801">
    <property type="entry name" value="Acetyl-CoA synthetase-like"/>
    <property type="match status" value="1"/>
</dbReference>
<dbReference type="EMBL" id="CACSII010000003">
    <property type="protein sequence ID" value="CAA0093586.1"/>
    <property type="molecule type" value="Genomic_DNA"/>
</dbReference>
<dbReference type="AlphaFoldDB" id="A0A5S9NSQ0"/>
<dbReference type="InterPro" id="IPR025110">
    <property type="entry name" value="AMP-bd_C"/>
</dbReference>
<name>A0A5S9NSQ0_9GAMM</name>
<dbReference type="InterPro" id="IPR020845">
    <property type="entry name" value="AMP-binding_CS"/>
</dbReference>
<organism evidence="3 4">
    <name type="scientific">BD1-7 clade bacterium</name>
    <dbReference type="NCBI Taxonomy" id="2029982"/>
    <lineage>
        <taxon>Bacteria</taxon>
        <taxon>Pseudomonadati</taxon>
        <taxon>Pseudomonadota</taxon>
        <taxon>Gammaproteobacteria</taxon>
        <taxon>Cellvibrionales</taxon>
        <taxon>Spongiibacteraceae</taxon>
        <taxon>BD1-7 clade</taxon>
    </lineage>
</organism>
<dbReference type="Gene3D" id="3.40.50.12780">
    <property type="entry name" value="N-terminal domain of ligase-like"/>
    <property type="match status" value="1"/>
</dbReference>